<proteinExistence type="predicted"/>
<feature type="coiled-coil region" evidence="1">
    <location>
        <begin position="4"/>
        <end position="31"/>
    </location>
</feature>
<dbReference type="EMBL" id="UYRS01019888">
    <property type="protein sequence ID" value="VDK47151.1"/>
    <property type="molecule type" value="Genomic_DNA"/>
</dbReference>
<reference evidence="2 3" key="2">
    <citation type="submission" date="2018-11" db="EMBL/GenBank/DDBJ databases">
        <authorList>
            <consortium name="Pathogen Informatics"/>
        </authorList>
    </citation>
    <scope>NUCLEOTIDE SEQUENCE [LARGE SCALE GENOMIC DNA]</scope>
</reference>
<name>A0A0R3WGI9_TAEAS</name>
<keyword evidence="3" id="KW-1185">Reference proteome</keyword>
<accession>A0A0R3WGI9</accession>
<evidence type="ECO:0000313" key="4">
    <source>
        <dbReference type="WBParaSite" id="TASK_0000998201-mRNA-1"/>
    </source>
</evidence>
<sequence>MSQVSKLSKILMRAMDRLKELENLYQAVKSRAPNRIRIYIQPLLSFMAFHLALDRFGVRKVVVDFEADQLAAALAIYLDAPLVSPRAYEGGFYIEAQQFVGREGP</sequence>
<keyword evidence="1" id="KW-0175">Coiled coil</keyword>
<evidence type="ECO:0000256" key="1">
    <source>
        <dbReference type="SAM" id="Coils"/>
    </source>
</evidence>
<dbReference type="WBParaSite" id="TASK_0000998201-mRNA-1">
    <property type="protein sequence ID" value="TASK_0000998201-mRNA-1"/>
    <property type="gene ID" value="TASK_0000998201"/>
</dbReference>
<organism evidence="4">
    <name type="scientific">Taenia asiatica</name>
    <name type="common">Asian tapeworm</name>
    <dbReference type="NCBI Taxonomy" id="60517"/>
    <lineage>
        <taxon>Eukaryota</taxon>
        <taxon>Metazoa</taxon>
        <taxon>Spiralia</taxon>
        <taxon>Lophotrochozoa</taxon>
        <taxon>Platyhelminthes</taxon>
        <taxon>Cestoda</taxon>
        <taxon>Eucestoda</taxon>
        <taxon>Cyclophyllidea</taxon>
        <taxon>Taeniidae</taxon>
        <taxon>Taenia</taxon>
    </lineage>
</organism>
<evidence type="ECO:0000313" key="3">
    <source>
        <dbReference type="Proteomes" id="UP000282613"/>
    </source>
</evidence>
<dbReference type="AlphaFoldDB" id="A0A0R3WGI9"/>
<dbReference type="STRING" id="60517.A0A0R3WGI9"/>
<protein>
    <submittedName>
        <fullName evidence="4">ATPase</fullName>
    </submittedName>
</protein>
<evidence type="ECO:0000313" key="2">
    <source>
        <dbReference type="EMBL" id="VDK47151.1"/>
    </source>
</evidence>
<dbReference type="Proteomes" id="UP000282613">
    <property type="component" value="Unassembled WGS sequence"/>
</dbReference>
<gene>
    <name evidence="2" type="ORF">TASK_LOCUS9983</name>
</gene>
<reference evidence="4" key="1">
    <citation type="submission" date="2017-02" db="UniProtKB">
        <authorList>
            <consortium name="WormBaseParasite"/>
        </authorList>
    </citation>
    <scope>IDENTIFICATION</scope>
</reference>